<comment type="caution">
    <text evidence="1">The sequence shown here is derived from an EMBL/GenBank/DDBJ whole genome shotgun (WGS) entry which is preliminary data.</text>
</comment>
<evidence type="ECO:0000313" key="2">
    <source>
        <dbReference type="Proteomes" id="UP000078460"/>
    </source>
</evidence>
<sequence length="145" mass="14787">MILLAFALQAAAATQPATASQPAATPQRFSILAKQCGQPDDKGTIVVCGNGDTGNRLPLPDERDPVPGRGANPELSSVRALELQGTPCAARQGGCTVGFGPPIVPMAIAAAKALKSAFAKKPDKRGRIAIPLDDPPPTGTVTVKP</sequence>
<evidence type="ECO:0000313" key="1">
    <source>
        <dbReference type="EMBL" id="KZB94347.1"/>
    </source>
</evidence>
<dbReference type="AlphaFoldDB" id="A0A175Y118"/>
<keyword evidence="2" id="KW-1185">Reference proteome</keyword>
<organism evidence="1 2">
    <name type="scientific">Sphingomonas melonis TY</name>
    <dbReference type="NCBI Taxonomy" id="621456"/>
    <lineage>
        <taxon>Bacteria</taxon>
        <taxon>Pseudomonadati</taxon>
        <taxon>Pseudomonadota</taxon>
        <taxon>Alphaproteobacteria</taxon>
        <taxon>Sphingomonadales</taxon>
        <taxon>Sphingomonadaceae</taxon>
        <taxon>Sphingomonas</taxon>
    </lineage>
</organism>
<dbReference type="GeneID" id="93796576"/>
<dbReference type="KEGG" id="smy:BJP26_05720"/>
<dbReference type="OrthoDB" id="7581188at2"/>
<dbReference type="Proteomes" id="UP000078460">
    <property type="component" value="Unassembled WGS sequence"/>
</dbReference>
<accession>A0A175Y118</accession>
<dbReference type="RefSeq" id="WP_017977585.1">
    <property type="nucleotide sequence ID" value="NZ_CP017578.1"/>
</dbReference>
<proteinExistence type="predicted"/>
<dbReference type="EMBL" id="LQCK02000034">
    <property type="protein sequence ID" value="KZB94347.1"/>
    <property type="molecule type" value="Genomic_DNA"/>
</dbReference>
<reference evidence="1" key="1">
    <citation type="submission" date="2016-03" db="EMBL/GenBank/DDBJ databases">
        <title>Sphingomonas melonis TY, whole genome shotgun sequencing.</title>
        <authorList>
            <person name="Wang H."/>
            <person name="Zhu P."/>
        </authorList>
    </citation>
    <scope>NUCLEOTIDE SEQUENCE [LARGE SCALE GENOMIC DNA]</scope>
    <source>
        <strain evidence="1">TY</strain>
    </source>
</reference>
<protein>
    <submittedName>
        <fullName evidence="1">Uncharacterized protein</fullName>
    </submittedName>
</protein>
<name>A0A175Y118_9SPHN</name>
<gene>
    <name evidence="1" type="ORF">AVM11_07750</name>
</gene>
<dbReference type="STRING" id="621456.BJP26_05720"/>